<feature type="region of interest" description="Disordered" evidence="1">
    <location>
        <begin position="374"/>
        <end position="406"/>
    </location>
</feature>
<protein>
    <submittedName>
        <fullName evidence="3">ScyD/ScyE family protein</fullName>
    </submittedName>
</protein>
<evidence type="ECO:0000313" key="4">
    <source>
        <dbReference type="Proteomes" id="UP000451354"/>
    </source>
</evidence>
<dbReference type="Gene3D" id="2.120.10.30">
    <property type="entry name" value="TolB, C-terminal domain"/>
    <property type="match status" value="1"/>
</dbReference>
<dbReference type="RefSeq" id="WP_154797626.1">
    <property type="nucleotide sequence ID" value="NZ_CP052757.1"/>
</dbReference>
<organism evidence="3 4">
    <name type="scientific">Cellulosimicrobium protaetiae</name>
    <dbReference type="NCBI Taxonomy" id="2587808"/>
    <lineage>
        <taxon>Bacteria</taxon>
        <taxon>Bacillati</taxon>
        <taxon>Actinomycetota</taxon>
        <taxon>Actinomycetes</taxon>
        <taxon>Micrococcales</taxon>
        <taxon>Promicromonosporaceae</taxon>
        <taxon>Cellulosimicrobium</taxon>
    </lineage>
</organism>
<dbReference type="SUPFAM" id="SSF63829">
    <property type="entry name" value="Calcium-dependent phosphotriesterase"/>
    <property type="match status" value="2"/>
</dbReference>
<name>A0A6M5UAA5_9MICO</name>
<dbReference type="InterPro" id="IPR048031">
    <property type="entry name" value="ScyD/ScyE-like"/>
</dbReference>
<dbReference type="KEGG" id="cprt:FIC82_003800"/>
<feature type="signal peptide" evidence="2">
    <location>
        <begin position="1"/>
        <end position="27"/>
    </location>
</feature>
<dbReference type="Proteomes" id="UP000451354">
    <property type="component" value="Chromosome"/>
</dbReference>
<dbReference type="EMBL" id="CP052757">
    <property type="protein sequence ID" value="QJW35457.1"/>
    <property type="molecule type" value="Genomic_DNA"/>
</dbReference>
<keyword evidence="4" id="KW-1185">Reference proteome</keyword>
<dbReference type="InterPro" id="IPR011042">
    <property type="entry name" value="6-blade_b-propeller_TolB-like"/>
</dbReference>
<dbReference type="OrthoDB" id="928769at2"/>
<reference evidence="3 4" key="1">
    <citation type="journal article" date="2022" name="Int. J. Syst. Evol. Microbiol.">
        <title>Cellulosimicrobium protaetiae sp. nov., isolated from the gut of the larva of Protaetia brevitarsis seulensis.</title>
        <authorList>
            <person name="Le Han H."/>
            <person name="Nguyen T.T.H."/>
            <person name="Li Z."/>
            <person name="Shin N.R."/>
            <person name="Kim S.G."/>
        </authorList>
    </citation>
    <scope>NUCLEOTIDE SEQUENCE [LARGE SCALE GENOMIC DNA]</scope>
    <source>
        <strain evidence="3 4">BI34</strain>
    </source>
</reference>
<dbReference type="AlphaFoldDB" id="A0A6M5UAA5"/>
<sequence>MSRLRTALPAGFAAATALVLVASPAVAHGGGRPDPKPPAVTDVVGGLVGPLSAAVGPRGTTYVTQDFAALVTAVRPDGTTTVLHAAEGGAEAAGVSYADRTLTFTETFYGTSPVSESAVVKTVRTDRAGNPVGEPTVLADIHAYETANNPDGGVSYGLLETDPACVAQVPAEPVSPLYTGHLDSHPYATTSSHGTTYVADAGANAILAIDRRGVRTVAVLPSQPYVITAALAAEVGWPECTVGETYWFESVPTDVEVGPWGQLYVSVLPGGPEDPTLGGRGIVYTVDPWRGKVRQLASGFVGATDLAVTERGTVYVAEMFGGKISVIERGAPRTLVDVPLPGAVEWTGKGLVATTNALPGEGAPPDGHLVTVTTGPSRGHGHGGWHRGWGDDDRHGPGSWFDRGKR</sequence>
<evidence type="ECO:0000256" key="1">
    <source>
        <dbReference type="SAM" id="MobiDB-lite"/>
    </source>
</evidence>
<evidence type="ECO:0000313" key="3">
    <source>
        <dbReference type="EMBL" id="QJW35457.1"/>
    </source>
</evidence>
<gene>
    <name evidence="3" type="ORF">FIC82_003800</name>
</gene>
<proteinExistence type="predicted"/>
<keyword evidence="2" id="KW-0732">Signal</keyword>
<evidence type="ECO:0000256" key="2">
    <source>
        <dbReference type="SAM" id="SignalP"/>
    </source>
</evidence>
<accession>A0A6M5UAA5</accession>
<feature type="chain" id="PRO_5026814627" evidence="2">
    <location>
        <begin position="28"/>
        <end position="406"/>
    </location>
</feature>
<dbReference type="NCBIfam" id="NF033206">
    <property type="entry name" value="ScyE_fam"/>
    <property type="match status" value="1"/>
</dbReference>